<proteinExistence type="predicted"/>
<evidence type="ECO:0000313" key="2">
    <source>
        <dbReference type="Proteomes" id="UP000294221"/>
    </source>
</evidence>
<dbReference type="RefSeq" id="WP_130012795.1">
    <property type="nucleotide sequence ID" value="NZ_RYUN01000006.1"/>
</dbReference>
<name>A0A4Q5ABT3_9BIFI</name>
<organism evidence="1 2">
    <name type="scientific">Bifidobacterium pseudolongum subsp. pseudolongum</name>
    <dbReference type="NCBI Taxonomy" id="31954"/>
    <lineage>
        <taxon>Bacteria</taxon>
        <taxon>Bacillati</taxon>
        <taxon>Actinomycetota</taxon>
        <taxon>Actinomycetes</taxon>
        <taxon>Bifidobacteriales</taxon>
        <taxon>Bifidobacteriaceae</taxon>
        <taxon>Bifidobacterium</taxon>
    </lineage>
</organism>
<dbReference type="Proteomes" id="UP000294221">
    <property type="component" value="Unassembled WGS sequence"/>
</dbReference>
<gene>
    <name evidence="1" type="ORF">PG2054B_0532</name>
</gene>
<comment type="caution">
    <text evidence="1">The sequence shown here is derived from an EMBL/GenBank/DDBJ whole genome shotgun (WGS) entry which is preliminary data.</text>
</comment>
<protein>
    <submittedName>
        <fullName evidence="1">Uncharacterized protein</fullName>
    </submittedName>
</protein>
<reference evidence="1 2" key="1">
    <citation type="submission" date="2018-12" db="EMBL/GenBank/DDBJ databases">
        <title>Unveiling genomic diversity among members of the Bifidobacterium pseudolongum species, a widely distributed gut commensal of the animal kingdom.</title>
        <authorList>
            <person name="Lugli G.A."/>
            <person name="Duranti S."/>
            <person name="Albert K."/>
            <person name="Mancabelli L."/>
            <person name="Napoli S."/>
            <person name="Viappiani A."/>
            <person name="Anzalone R."/>
            <person name="Longhi G."/>
            <person name="Milani C."/>
            <person name="Turroni F."/>
            <person name="Alessandri G."/>
            <person name="Sela D.A."/>
            <person name="Van Sinderen D."/>
            <person name="Ventura M."/>
        </authorList>
    </citation>
    <scope>NUCLEOTIDE SEQUENCE [LARGE SCALE GENOMIC DNA]</scope>
    <source>
        <strain evidence="1 2">2054B</strain>
    </source>
</reference>
<dbReference type="EMBL" id="RYUN01000006">
    <property type="protein sequence ID" value="RYQ22050.1"/>
    <property type="molecule type" value="Genomic_DNA"/>
</dbReference>
<evidence type="ECO:0000313" key="1">
    <source>
        <dbReference type="EMBL" id="RYQ22050.1"/>
    </source>
</evidence>
<dbReference type="AlphaFoldDB" id="A0A4Q5ABT3"/>
<accession>A0A4Q5ABT3</accession>
<sequence>MEQKFLHGQDLGFHSTLRDAEGNVLDLYTGAFDLKSSQPDIPALTADWENKIKAVPIQMGADGTYLASGEQLIASVGLNVTYDYRSIYDHCTMTRLSEERTLGAFCTATPNLIYINQNSSNWGNDVTTIHYPNTIKHGLAHAMIHRICGALQPALRVDYEALTSSYAVLYFDADRGMLNSNVQNAPWYEMTEASDTAAQLVHDGHCSISTD</sequence>